<accession>A0A813DMW5</accession>
<evidence type="ECO:0000256" key="2">
    <source>
        <dbReference type="PROSITE-ProRule" id="PRU00176"/>
    </source>
</evidence>
<dbReference type="GO" id="GO:0005634">
    <property type="term" value="C:nucleus"/>
    <property type="evidence" value="ECO:0007669"/>
    <property type="project" value="TreeGrafter"/>
</dbReference>
<dbReference type="Pfam" id="PF00076">
    <property type="entry name" value="RRM_1"/>
    <property type="match status" value="1"/>
</dbReference>
<dbReference type="SMART" id="SM00360">
    <property type="entry name" value="RRM"/>
    <property type="match status" value="1"/>
</dbReference>
<dbReference type="OrthoDB" id="439808at2759"/>
<dbReference type="PANTHER" id="PTHR23003">
    <property type="entry name" value="RNA RECOGNITION MOTIF RRM DOMAIN CONTAINING PROTEIN"/>
    <property type="match status" value="1"/>
</dbReference>
<dbReference type="SUPFAM" id="SSF54928">
    <property type="entry name" value="RNA-binding domain, RBD"/>
    <property type="match status" value="1"/>
</dbReference>
<dbReference type="Proteomes" id="UP000654075">
    <property type="component" value="Unassembled WGS sequence"/>
</dbReference>
<dbReference type="InterPro" id="IPR035979">
    <property type="entry name" value="RBD_domain_sf"/>
</dbReference>
<dbReference type="InterPro" id="IPR000504">
    <property type="entry name" value="RRM_dom"/>
</dbReference>
<feature type="domain" description="RRM" evidence="4">
    <location>
        <begin position="51"/>
        <end position="125"/>
    </location>
</feature>
<name>A0A813DMW5_POLGL</name>
<keyword evidence="6" id="KW-1185">Reference proteome</keyword>
<reference evidence="5" key="1">
    <citation type="submission" date="2021-02" db="EMBL/GenBank/DDBJ databases">
        <authorList>
            <person name="Dougan E. K."/>
            <person name="Rhodes N."/>
            <person name="Thang M."/>
            <person name="Chan C."/>
        </authorList>
    </citation>
    <scope>NUCLEOTIDE SEQUENCE</scope>
</reference>
<protein>
    <recommendedName>
        <fullName evidence="4">RRM domain-containing protein</fullName>
    </recommendedName>
</protein>
<organism evidence="5 6">
    <name type="scientific">Polarella glacialis</name>
    <name type="common">Dinoflagellate</name>
    <dbReference type="NCBI Taxonomy" id="89957"/>
    <lineage>
        <taxon>Eukaryota</taxon>
        <taxon>Sar</taxon>
        <taxon>Alveolata</taxon>
        <taxon>Dinophyceae</taxon>
        <taxon>Suessiales</taxon>
        <taxon>Suessiaceae</taxon>
        <taxon>Polarella</taxon>
    </lineage>
</organism>
<proteinExistence type="predicted"/>
<keyword evidence="1 2" id="KW-0694">RNA-binding</keyword>
<dbReference type="PROSITE" id="PS50102">
    <property type="entry name" value="RRM"/>
    <property type="match status" value="1"/>
</dbReference>
<gene>
    <name evidence="5" type="ORF">PGLA1383_LOCUS7124</name>
</gene>
<dbReference type="PANTHER" id="PTHR23003:SF3">
    <property type="entry name" value="FI21236P1-RELATED"/>
    <property type="match status" value="1"/>
</dbReference>
<evidence type="ECO:0000256" key="1">
    <source>
        <dbReference type="ARBA" id="ARBA00022884"/>
    </source>
</evidence>
<sequence length="149" mass="15734">MGWGGNGKGQGWGGNGKGQGWGNSWAPVWQPMFNGWKGKGKGKGKKVDAALMVWLGNIPEGTDWKALQDHMNQAGKSKWVEVFDGKGKGTGKAAFSTAEEAANAVAMLNGSVLGGQAIMVDVWVKGWGGNGKGQGWGNSWAPVWQPMFN</sequence>
<evidence type="ECO:0000256" key="3">
    <source>
        <dbReference type="SAM" id="MobiDB-lite"/>
    </source>
</evidence>
<dbReference type="CDD" id="cd00590">
    <property type="entry name" value="RRM_SF"/>
    <property type="match status" value="1"/>
</dbReference>
<dbReference type="EMBL" id="CAJNNV010003066">
    <property type="protein sequence ID" value="CAE8588322.1"/>
    <property type="molecule type" value="Genomic_DNA"/>
</dbReference>
<comment type="caution">
    <text evidence="5">The sequence shown here is derived from an EMBL/GenBank/DDBJ whole genome shotgun (WGS) entry which is preliminary data.</text>
</comment>
<dbReference type="GO" id="GO:0003729">
    <property type="term" value="F:mRNA binding"/>
    <property type="evidence" value="ECO:0007669"/>
    <property type="project" value="TreeGrafter"/>
</dbReference>
<dbReference type="InterPro" id="IPR050374">
    <property type="entry name" value="RRT5_SRSF_SR"/>
</dbReference>
<dbReference type="Gene3D" id="3.30.70.330">
    <property type="match status" value="1"/>
</dbReference>
<feature type="compositionally biased region" description="Gly residues" evidence="3">
    <location>
        <begin position="1"/>
        <end position="21"/>
    </location>
</feature>
<dbReference type="GO" id="GO:1990904">
    <property type="term" value="C:ribonucleoprotein complex"/>
    <property type="evidence" value="ECO:0007669"/>
    <property type="project" value="TreeGrafter"/>
</dbReference>
<dbReference type="InterPro" id="IPR012677">
    <property type="entry name" value="Nucleotide-bd_a/b_plait_sf"/>
</dbReference>
<feature type="non-terminal residue" evidence="5">
    <location>
        <position position="1"/>
    </location>
</feature>
<dbReference type="AlphaFoldDB" id="A0A813DMW5"/>
<evidence type="ECO:0000259" key="4">
    <source>
        <dbReference type="PROSITE" id="PS50102"/>
    </source>
</evidence>
<evidence type="ECO:0000313" key="5">
    <source>
        <dbReference type="EMBL" id="CAE8588322.1"/>
    </source>
</evidence>
<feature type="region of interest" description="Disordered" evidence="3">
    <location>
        <begin position="1"/>
        <end position="26"/>
    </location>
</feature>
<dbReference type="GO" id="GO:0005737">
    <property type="term" value="C:cytoplasm"/>
    <property type="evidence" value="ECO:0007669"/>
    <property type="project" value="TreeGrafter"/>
</dbReference>
<evidence type="ECO:0000313" key="6">
    <source>
        <dbReference type="Proteomes" id="UP000654075"/>
    </source>
</evidence>